<dbReference type="EMBL" id="CP009390">
    <property type="protein sequence ID" value="AIN98085.1"/>
    <property type="molecule type" value="Genomic_DNA"/>
</dbReference>
<dbReference type="GeneID" id="22574826"/>
<dbReference type="KEGG" id="lpan:LPMP_210040"/>
<protein>
    <submittedName>
        <fullName evidence="1">Mitochondrial glycoprotein, putative</fullName>
    </submittedName>
</protein>
<gene>
    <name evidence="1" type="ORF">LPMP_210040</name>
</gene>
<evidence type="ECO:0000313" key="2">
    <source>
        <dbReference type="Proteomes" id="UP000063063"/>
    </source>
</evidence>
<dbReference type="VEuPathDB" id="TriTrypDB:LPMP_210040"/>
<evidence type="ECO:0000313" key="1">
    <source>
        <dbReference type="EMBL" id="AIN98085.1"/>
    </source>
</evidence>
<accession>A0A088RQF6</accession>
<organism evidence="1 2">
    <name type="scientific">Leishmania panamensis</name>
    <dbReference type="NCBI Taxonomy" id="5679"/>
    <lineage>
        <taxon>Eukaryota</taxon>
        <taxon>Discoba</taxon>
        <taxon>Euglenozoa</taxon>
        <taxon>Kinetoplastea</taxon>
        <taxon>Metakinetoplastina</taxon>
        <taxon>Trypanosomatida</taxon>
        <taxon>Trypanosomatidae</taxon>
        <taxon>Leishmaniinae</taxon>
        <taxon>Leishmania</taxon>
        <taxon>Leishmania guyanensis species complex</taxon>
    </lineage>
</organism>
<proteinExistence type="predicted"/>
<dbReference type="SUPFAM" id="SSF54529">
    <property type="entry name" value="Mitochondrial glycoprotein MAM33-like"/>
    <property type="match status" value="1"/>
</dbReference>
<dbReference type="AlphaFoldDB" id="A0A088RQF6"/>
<dbReference type="InterPro" id="IPR036561">
    <property type="entry name" value="MAM33_sf"/>
</dbReference>
<reference evidence="1 2" key="1">
    <citation type="journal article" date="2015" name="Sci. Rep.">
        <title>The genome of Leishmania panamensis: insights into genomics of the L. (Viannia) subgenus.</title>
        <authorList>
            <person name="Llanes A."/>
            <person name="Restrepo C.M."/>
            <person name="Vecchio G.D."/>
            <person name="Anguizola F.J."/>
            <person name="Lleonart R."/>
        </authorList>
    </citation>
    <scope>NUCLEOTIDE SEQUENCE [LARGE SCALE GENOMIC DNA]</scope>
    <source>
        <strain evidence="1 2">MHOM/PA/94/PSC-1</strain>
    </source>
</reference>
<dbReference type="OrthoDB" id="258061at2759"/>
<dbReference type="Proteomes" id="UP000063063">
    <property type="component" value="Chromosome 21"/>
</dbReference>
<sequence length="255" mass="28014">MSLFRCTVRRLCGSTGPFLVNSVASSSRMPPHNLKLSHVLGTRQFSLFGVSMNHSKLLVQCTLSSPFYKRDSRSRAVRRRGKVNVLGSIEFECQLSNICRGFPLVLGLSCATRGGLLVINGAIFSPVGTTVLEGPELASSQFTYQGPHMNQSHLAEVAIGRRLHRSPLDDIAHIEAAFFSTTDCFGSSSRTWFGHTPVHTVKPELVDSIAKLVGAFGIDDTLAEYVEWKARAVDKAERDAWINISNVLLPNLEKL</sequence>
<name>A0A088RQF6_LEIPA</name>
<keyword evidence="2" id="KW-1185">Reference proteome</keyword>
<dbReference type="RefSeq" id="XP_010698792.1">
    <property type="nucleotide sequence ID" value="XM_010700490.1"/>
</dbReference>
<dbReference type="eggNOG" id="ENOG502S8UC">
    <property type="taxonomic scope" value="Eukaryota"/>
</dbReference>